<dbReference type="InterPro" id="IPR015943">
    <property type="entry name" value="WD40/YVTN_repeat-like_dom_sf"/>
</dbReference>
<dbReference type="GO" id="GO:2000001">
    <property type="term" value="P:regulation of DNA damage checkpoint"/>
    <property type="evidence" value="ECO:0007669"/>
    <property type="project" value="TreeGrafter"/>
</dbReference>
<keyword evidence="6" id="KW-0238">DNA-binding</keyword>
<dbReference type="EMBL" id="KE124177">
    <property type="protein sequence ID" value="EPB81413.1"/>
    <property type="molecule type" value="Genomic_DNA"/>
</dbReference>
<feature type="region of interest" description="Disordered" evidence="7">
    <location>
        <begin position="29"/>
        <end position="73"/>
    </location>
</feature>
<sequence length="471" mass="53326">MSKLSAYEKKRLENIRANEALLRGLDMPILNVKSESRSKPLKKHTPKPTPKQPKVATRASARIRGKAPDLTDAAYDEPDQKRAKYENVETKETMNEQDQKKFLGVLEDTLKMPNTTPSVKRERTPKEIKSYESLEKSLNKLEIRHEWSTVKVTTDRITHCLFHPSATKQLAIATDTGGWIGFWDVNGKEEDDEPVTYKYRPHKRSITDVHFNPADNTKLFSSSYDEFIRIFDMNTAQFDTLELGSGKYPITGFDMTQDGHNVWFTTSDGELGFVDTRASGKEAVIHEITAKKLGCVHLNPVHQHLMALSSNDRTGTIWDLRMWAKKSNKVEPLQSIEHGYSVTSSYWSPNGDMLVTTAYDSYIRLFDLNKDNKTLELKTAISHNCKTGRWVTNLRARWNTNKIQGLNNQHLVIGNMNHQINVISGETGKEMATLYDSDHITAVPSVAQFHPSTATPVILTGNGSGRMVCWS</sequence>
<comment type="similarity">
    <text evidence="1 6">Belongs to the WD repeat DDB2/WDR76 family.</text>
</comment>
<dbReference type="AlphaFoldDB" id="S2JFX8"/>
<keyword evidence="9" id="KW-1185">Reference proteome</keyword>
<gene>
    <name evidence="8" type="ORF">HMPREF1544_11875</name>
</gene>
<dbReference type="OrthoDB" id="9890280at2759"/>
<evidence type="ECO:0000313" key="9">
    <source>
        <dbReference type="Proteomes" id="UP000014254"/>
    </source>
</evidence>
<feature type="repeat" description="WD" evidence="5">
    <location>
        <begin position="199"/>
        <end position="241"/>
    </location>
</feature>
<dbReference type="PROSITE" id="PS50082">
    <property type="entry name" value="WD_REPEATS_2"/>
    <property type="match status" value="2"/>
</dbReference>
<dbReference type="STRING" id="1220926.S2JFX8"/>
<reference evidence="9" key="1">
    <citation type="submission" date="2013-05" db="EMBL/GenBank/DDBJ databases">
        <title>The Genome sequence of Mucor circinelloides f. circinelloides 1006PhL.</title>
        <authorList>
            <consortium name="The Broad Institute Genomics Platform"/>
            <person name="Cuomo C."/>
            <person name="Earl A."/>
            <person name="Findley K."/>
            <person name="Lee S.C."/>
            <person name="Walker B."/>
            <person name="Young S."/>
            <person name="Zeng Q."/>
            <person name="Gargeya S."/>
            <person name="Fitzgerald M."/>
            <person name="Haas B."/>
            <person name="Abouelleil A."/>
            <person name="Allen A.W."/>
            <person name="Alvarado L."/>
            <person name="Arachchi H.M."/>
            <person name="Berlin A.M."/>
            <person name="Chapman S.B."/>
            <person name="Gainer-Dewar J."/>
            <person name="Goldberg J."/>
            <person name="Griggs A."/>
            <person name="Gujja S."/>
            <person name="Hansen M."/>
            <person name="Howarth C."/>
            <person name="Imamovic A."/>
            <person name="Ireland A."/>
            <person name="Larimer J."/>
            <person name="McCowan C."/>
            <person name="Murphy C."/>
            <person name="Pearson M."/>
            <person name="Poon T.W."/>
            <person name="Priest M."/>
            <person name="Roberts A."/>
            <person name="Saif S."/>
            <person name="Shea T."/>
            <person name="Sisk P."/>
            <person name="Sykes S."/>
            <person name="Wortman J."/>
            <person name="Nusbaum C."/>
            <person name="Birren B."/>
        </authorList>
    </citation>
    <scope>NUCLEOTIDE SEQUENCE [LARGE SCALE GENOMIC DNA]</scope>
    <source>
        <strain evidence="9">1006PhL</strain>
    </source>
</reference>
<comment type="function">
    <text evidence="6">DNA-binding protein that binds to both single- and double-stranded DNA. Binds preferentially to UV-damaged DNA. May be involved in DNA-metabolic processes.</text>
</comment>
<evidence type="ECO:0000256" key="7">
    <source>
        <dbReference type="SAM" id="MobiDB-lite"/>
    </source>
</evidence>
<accession>S2JFX8</accession>
<evidence type="ECO:0000256" key="2">
    <source>
        <dbReference type="ARBA" id="ARBA00021132"/>
    </source>
</evidence>
<dbReference type="eggNOG" id="KOG4328">
    <property type="taxonomic scope" value="Eukaryota"/>
</dbReference>
<dbReference type="GO" id="GO:0003677">
    <property type="term" value="F:DNA binding"/>
    <property type="evidence" value="ECO:0007669"/>
    <property type="project" value="UniProtKB-UniRule"/>
</dbReference>
<dbReference type="InterPro" id="IPR050853">
    <property type="entry name" value="WD_repeat_DNA-damage-binding"/>
</dbReference>
<dbReference type="GO" id="GO:0005634">
    <property type="term" value="C:nucleus"/>
    <property type="evidence" value="ECO:0007669"/>
    <property type="project" value="TreeGrafter"/>
</dbReference>
<evidence type="ECO:0000256" key="4">
    <source>
        <dbReference type="ARBA" id="ARBA00022737"/>
    </source>
</evidence>
<dbReference type="GO" id="GO:0006974">
    <property type="term" value="P:DNA damage response"/>
    <property type="evidence" value="ECO:0007669"/>
    <property type="project" value="UniProtKB-KW"/>
</dbReference>
<dbReference type="SMART" id="SM00320">
    <property type="entry name" value="WD40"/>
    <property type="match status" value="5"/>
</dbReference>
<dbReference type="Gene3D" id="2.130.10.10">
    <property type="entry name" value="YVTN repeat-like/Quinoprotein amine dehydrogenase"/>
    <property type="match status" value="1"/>
</dbReference>
<dbReference type="InParanoid" id="S2JFX8"/>
<dbReference type="Pfam" id="PF00400">
    <property type="entry name" value="WD40"/>
    <property type="match status" value="2"/>
</dbReference>
<proteinExistence type="inferred from homology"/>
<feature type="repeat" description="WD" evidence="5">
    <location>
        <begin position="335"/>
        <end position="376"/>
    </location>
</feature>
<dbReference type="OMA" id="FSWFELQ"/>
<evidence type="ECO:0000256" key="1">
    <source>
        <dbReference type="ARBA" id="ARBA00005434"/>
    </source>
</evidence>
<evidence type="ECO:0000256" key="5">
    <source>
        <dbReference type="PROSITE-ProRule" id="PRU00221"/>
    </source>
</evidence>
<evidence type="ECO:0000313" key="8">
    <source>
        <dbReference type="EMBL" id="EPB81413.1"/>
    </source>
</evidence>
<name>S2JFX8_MUCC1</name>
<protein>
    <recommendedName>
        <fullName evidence="2 6">DNA damage-binding protein CMR1</fullName>
    </recommendedName>
</protein>
<dbReference type="PANTHER" id="PTHR14773">
    <property type="entry name" value="WD REPEAT-CONTAINING PROTEIN 76"/>
    <property type="match status" value="1"/>
</dbReference>
<dbReference type="PANTHER" id="PTHR14773:SF0">
    <property type="entry name" value="WD REPEAT-CONTAINING PROTEIN 76"/>
    <property type="match status" value="1"/>
</dbReference>
<dbReference type="VEuPathDB" id="FungiDB:HMPREF1544_11875"/>
<keyword evidence="3 5" id="KW-0853">WD repeat</keyword>
<dbReference type="SUPFAM" id="SSF50978">
    <property type="entry name" value="WD40 repeat-like"/>
    <property type="match status" value="1"/>
</dbReference>
<evidence type="ECO:0000256" key="3">
    <source>
        <dbReference type="ARBA" id="ARBA00022574"/>
    </source>
</evidence>
<keyword evidence="6" id="KW-0227">DNA damage</keyword>
<dbReference type="InterPro" id="IPR001680">
    <property type="entry name" value="WD40_rpt"/>
</dbReference>
<organism evidence="8 9">
    <name type="scientific">Mucor circinelloides f. circinelloides (strain 1006PhL)</name>
    <name type="common">Mucormycosis agent</name>
    <name type="synonym">Calyptromyces circinelloides</name>
    <dbReference type="NCBI Taxonomy" id="1220926"/>
    <lineage>
        <taxon>Eukaryota</taxon>
        <taxon>Fungi</taxon>
        <taxon>Fungi incertae sedis</taxon>
        <taxon>Mucoromycota</taxon>
        <taxon>Mucoromycotina</taxon>
        <taxon>Mucoromycetes</taxon>
        <taxon>Mucorales</taxon>
        <taxon>Mucorineae</taxon>
        <taxon>Mucoraceae</taxon>
        <taxon>Mucor</taxon>
    </lineage>
</organism>
<dbReference type="Proteomes" id="UP000014254">
    <property type="component" value="Unassembled WGS sequence"/>
</dbReference>
<dbReference type="InterPro" id="IPR036322">
    <property type="entry name" value="WD40_repeat_dom_sf"/>
</dbReference>
<keyword evidence="4" id="KW-0677">Repeat</keyword>
<evidence type="ECO:0000256" key="6">
    <source>
        <dbReference type="RuleBase" id="RU365004"/>
    </source>
</evidence>